<dbReference type="OrthoDB" id="4491390at2759"/>
<dbReference type="PANTHER" id="PTHR38791:SF11">
    <property type="entry name" value="ZN(II)2CYS6 TRANSCRIPTION FACTOR (EUROFUNG)"/>
    <property type="match status" value="1"/>
</dbReference>
<organism evidence="2 3">
    <name type="scientific">Fonsecaea multimorphosa CBS 102226</name>
    <dbReference type="NCBI Taxonomy" id="1442371"/>
    <lineage>
        <taxon>Eukaryota</taxon>
        <taxon>Fungi</taxon>
        <taxon>Dikarya</taxon>
        <taxon>Ascomycota</taxon>
        <taxon>Pezizomycotina</taxon>
        <taxon>Eurotiomycetes</taxon>
        <taxon>Chaetothyriomycetidae</taxon>
        <taxon>Chaetothyriales</taxon>
        <taxon>Herpotrichiellaceae</taxon>
        <taxon>Fonsecaea</taxon>
    </lineage>
</organism>
<reference evidence="2 3" key="1">
    <citation type="submission" date="2015-01" db="EMBL/GenBank/DDBJ databases">
        <title>The Genome Sequence of Fonsecaea multimorphosa CBS 102226.</title>
        <authorList>
            <consortium name="The Broad Institute Genomics Platform"/>
            <person name="Cuomo C."/>
            <person name="de Hoog S."/>
            <person name="Gorbushina A."/>
            <person name="Stielow B."/>
            <person name="Teixiera M."/>
            <person name="Abouelleil A."/>
            <person name="Chapman S.B."/>
            <person name="Priest M."/>
            <person name="Young S.K."/>
            <person name="Wortman J."/>
            <person name="Nusbaum C."/>
            <person name="Birren B."/>
        </authorList>
    </citation>
    <scope>NUCLEOTIDE SEQUENCE [LARGE SCALE GENOMIC DNA]</scope>
    <source>
        <strain evidence="2 3">CBS 102226</strain>
    </source>
</reference>
<sequence length="502" mass="56393">MFRVESPTSFAQGVNRDRRRKRLSPWCNSGPRGSSSQHAQREESGKCCEKDDPLPSRLLDPGDSDNLYNCGWKLTRVDVVIFSGWYIFPTRQLAECWDNHASTLAFSNMTCPQKHQITTGLIDTNFLSSMVSEAGQDSPIVLACRAIGHAFLTSKVDTPETRSKRAATYGQALEATNMALEDPIMQTQDETLASVWLLSLYELIVSPGKGHQPLDFSPNTYGIGSWIVHTQGLVSLLRLRGTLHFCRPLARDLFWLIYSSVLVRCFITNMASPSESSSWFRELEKDLTEDELPTHQLCVYGHHASTFCATIRQVIDKWTTGSARAAAEIFAEVEGFERRMQQLWHVTSGNPSVETVEISDSNIRLLCCRTYLHAFRLKLQLTLLELLGKMRTERCDVRAGTLQHEFQLRVETVQSVADEILACVPLLLSTNTASGGSPKLTPRVWRDGVRLLWPLRLVALWSATRDDQKRAAKIILQQIRDEVGIYPAGAFPPSFLADMATK</sequence>
<evidence type="ECO:0008006" key="4">
    <source>
        <dbReference type="Google" id="ProtNLM"/>
    </source>
</evidence>
<dbReference type="RefSeq" id="XP_016628567.1">
    <property type="nucleotide sequence ID" value="XM_016780324.1"/>
</dbReference>
<evidence type="ECO:0000313" key="2">
    <source>
        <dbReference type="EMBL" id="KIX94444.1"/>
    </source>
</evidence>
<dbReference type="InterPro" id="IPR053175">
    <property type="entry name" value="DHMBA_Reg_Transcription_Factor"/>
</dbReference>
<feature type="region of interest" description="Disordered" evidence="1">
    <location>
        <begin position="1"/>
        <end position="50"/>
    </location>
</feature>
<gene>
    <name evidence="2" type="ORF">Z520_09830</name>
</gene>
<accession>A0A0D2JVA8</accession>
<dbReference type="GeneID" id="27715576"/>
<dbReference type="VEuPathDB" id="FungiDB:Z520_09830"/>
<dbReference type="AlphaFoldDB" id="A0A0D2JVA8"/>
<evidence type="ECO:0000256" key="1">
    <source>
        <dbReference type="SAM" id="MobiDB-lite"/>
    </source>
</evidence>
<dbReference type="Pfam" id="PF11951">
    <property type="entry name" value="Fungal_trans_2"/>
    <property type="match status" value="1"/>
</dbReference>
<dbReference type="STRING" id="1442371.A0A0D2JVA8"/>
<dbReference type="EMBL" id="KN848087">
    <property type="protein sequence ID" value="KIX94444.1"/>
    <property type="molecule type" value="Genomic_DNA"/>
</dbReference>
<protein>
    <recommendedName>
        <fullName evidence="4">Transcription factor domain-containing protein</fullName>
    </recommendedName>
</protein>
<proteinExistence type="predicted"/>
<dbReference type="InterPro" id="IPR021858">
    <property type="entry name" value="Fun_TF"/>
</dbReference>
<feature type="compositionally biased region" description="Polar residues" evidence="1">
    <location>
        <begin position="1"/>
        <end position="12"/>
    </location>
</feature>
<feature type="compositionally biased region" description="Basic and acidic residues" evidence="1">
    <location>
        <begin position="39"/>
        <end position="50"/>
    </location>
</feature>
<dbReference type="Proteomes" id="UP000053411">
    <property type="component" value="Unassembled WGS sequence"/>
</dbReference>
<evidence type="ECO:0000313" key="3">
    <source>
        <dbReference type="Proteomes" id="UP000053411"/>
    </source>
</evidence>
<keyword evidence="3" id="KW-1185">Reference proteome</keyword>
<name>A0A0D2JVA8_9EURO</name>
<dbReference type="PANTHER" id="PTHR38791">
    <property type="entry name" value="ZN(II)2CYS6 TRANSCRIPTION FACTOR (EUROFUNG)-RELATED-RELATED"/>
    <property type="match status" value="1"/>
</dbReference>